<dbReference type="InterPro" id="IPR006059">
    <property type="entry name" value="SBP"/>
</dbReference>
<keyword evidence="2" id="KW-0813">Transport</keyword>
<dbReference type="Proteomes" id="UP000007962">
    <property type="component" value="Chromosome"/>
</dbReference>
<dbReference type="EMBL" id="CP001618">
    <property type="protein sequence ID" value="ACQ81865.1"/>
    <property type="molecule type" value="Genomic_DNA"/>
</dbReference>
<evidence type="ECO:0000256" key="3">
    <source>
        <dbReference type="SAM" id="SignalP"/>
    </source>
</evidence>
<dbReference type="PANTHER" id="PTHR43649:SF29">
    <property type="entry name" value="OSMOPROTECTIVE COMPOUNDS-BINDING PROTEIN GGTB"/>
    <property type="match status" value="1"/>
</dbReference>
<evidence type="ECO:0000256" key="1">
    <source>
        <dbReference type="ARBA" id="ARBA00008520"/>
    </source>
</evidence>
<keyword evidence="5" id="KW-1185">Reference proteome</keyword>
<dbReference type="Gene3D" id="3.40.190.10">
    <property type="entry name" value="Periplasmic binding protein-like II"/>
    <property type="match status" value="2"/>
</dbReference>
<organism evidence="4 5">
    <name type="scientific">Beutenbergia cavernae (strain ATCC BAA-8 / DSM 12333 / CCUG 43141 / JCM 11478 / NBRC 16432 / NCIMB 13614 / HKI 0122)</name>
    <dbReference type="NCBI Taxonomy" id="471853"/>
    <lineage>
        <taxon>Bacteria</taxon>
        <taxon>Bacillati</taxon>
        <taxon>Actinomycetota</taxon>
        <taxon>Actinomycetes</taxon>
        <taxon>Micrococcales</taxon>
        <taxon>Beutenbergiaceae</taxon>
        <taxon>Beutenbergia</taxon>
    </lineage>
</organism>
<evidence type="ECO:0000256" key="2">
    <source>
        <dbReference type="ARBA" id="ARBA00022448"/>
    </source>
</evidence>
<dbReference type="OrthoDB" id="8317736at2"/>
<dbReference type="AlphaFoldDB" id="C5C321"/>
<dbReference type="eggNOG" id="COG1653">
    <property type="taxonomic scope" value="Bacteria"/>
</dbReference>
<dbReference type="PANTHER" id="PTHR43649">
    <property type="entry name" value="ARABINOSE-BINDING PROTEIN-RELATED"/>
    <property type="match status" value="1"/>
</dbReference>
<proteinExistence type="inferred from homology"/>
<feature type="signal peptide" evidence="3">
    <location>
        <begin position="1"/>
        <end position="23"/>
    </location>
</feature>
<protein>
    <submittedName>
        <fullName evidence="4">Extracellular solute-binding protein family 1</fullName>
    </submittedName>
</protein>
<accession>C5C321</accession>
<keyword evidence="3" id="KW-0732">Signal</keyword>
<comment type="similarity">
    <text evidence="1">Belongs to the bacterial solute-binding protein 1 family.</text>
</comment>
<evidence type="ECO:0000313" key="5">
    <source>
        <dbReference type="Proteomes" id="UP000007962"/>
    </source>
</evidence>
<dbReference type="KEGG" id="bcv:Bcav_3623"/>
<dbReference type="InterPro" id="IPR050490">
    <property type="entry name" value="Bact_solute-bd_prot1"/>
</dbReference>
<evidence type="ECO:0000313" key="4">
    <source>
        <dbReference type="EMBL" id="ACQ81865.1"/>
    </source>
</evidence>
<sequence length="442" mass="46759">MRRTRRGALGALVAVAGGALVLAGCSSGGGGGGGGEGEDEAVSITVLVGNTETDLLVNEALVEAFTAEHPNIEVELETRPGGTEGDNIVKTRLSTGDMPDAFVYNSGSLFQAINPVQNLVDLSDEPFVDNVDESFWPVVSVDDTIYGAPAGVLSSGGIMYSIPIYEELGLEVPTTWDAFMENNDAIAEAGYTPVIQSYQETWTSQVLMLGDFHNVAAEYPDFAEEYTANETSYGTNPAGLRSFEKLQEVHDAGYLNEDFASATFNDGLAMLATGEGAHYPMLTGALANIKANHPENVDDVGFFAIPGEDAETNGATVWLPAGWYIPTTTEGAQLEAAKEWVNFIASAAGATAEVEAVGANGPYLLNDYTLPDDVPRMVQDLQVYVDEGAMTPALEFLSPIKGPSLEQITVEIGSGIRSAADGAALYDEDVEKQAQQLGLEGW</sequence>
<dbReference type="SUPFAM" id="SSF53850">
    <property type="entry name" value="Periplasmic binding protein-like II"/>
    <property type="match status" value="1"/>
</dbReference>
<feature type="chain" id="PRO_5038703408" evidence="3">
    <location>
        <begin position="24"/>
        <end position="442"/>
    </location>
</feature>
<dbReference type="RefSeq" id="WP_015884102.1">
    <property type="nucleotide sequence ID" value="NC_012669.1"/>
</dbReference>
<dbReference type="PROSITE" id="PS51257">
    <property type="entry name" value="PROKAR_LIPOPROTEIN"/>
    <property type="match status" value="1"/>
</dbReference>
<dbReference type="HOGENOM" id="CLU_031285_12_3_11"/>
<reference evidence="4 5" key="1">
    <citation type="journal article" date="2009" name="Stand. Genomic Sci.">
        <title>Complete genome sequence of Beutenbergia cavernae type strain (HKI 0122).</title>
        <authorList>
            <person name="Land M."/>
            <person name="Pukall R."/>
            <person name="Abt B."/>
            <person name="Goker M."/>
            <person name="Rohde M."/>
            <person name="Glavina Del Rio T."/>
            <person name="Tice H."/>
            <person name="Copeland A."/>
            <person name="Cheng J.F."/>
            <person name="Lucas S."/>
            <person name="Chen F."/>
            <person name="Nolan M."/>
            <person name="Bruce D."/>
            <person name="Goodwin L."/>
            <person name="Pitluck S."/>
            <person name="Ivanova N."/>
            <person name="Mavromatis K."/>
            <person name="Ovchinnikova G."/>
            <person name="Pati A."/>
            <person name="Chen A."/>
            <person name="Palaniappan K."/>
            <person name="Hauser L."/>
            <person name="Chang Y.J."/>
            <person name="Jefferies C.C."/>
            <person name="Saunders E."/>
            <person name="Brettin T."/>
            <person name="Detter J.C."/>
            <person name="Han C."/>
            <person name="Chain P."/>
            <person name="Bristow J."/>
            <person name="Eisen J.A."/>
            <person name="Markowitz V."/>
            <person name="Hugenholtz P."/>
            <person name="Kyrpides N.C."/>
            <person name="Klenk H.P."/>
            <person name="Lapidus A."/>
        </authorList>
    </citation>
    <scope>NUCLEOTIDE SEQUENCE [LARGE SCALE GENOMIC DNA]</scope>
    <source>
        <strain evidence="5">ATCC BAA-8 / DSM 12333 / NBRC 16432</strain>
    </source>
</reference>
<dbReference type="Pfam" id="PF01547">
    <property type="entry name" value="SBP_bac_1"/>
    <property type="match status" value="1"/>
</dbReference>
<dbReference type="STRING" id="471853.Bcav_3623"/>
<gene>
    <name evidence="4" type="ordered locus">Bcav_3623</name>
</gene>
<name>C5C321_BEUC1</name>